<sequence>MKKLLLSLLVLGVLAVALAGTWYLRREQRISAFAAAPITLPAEGVTLAVPTGTSPRTLAKLLADAGIVTDPELLYLYIRRERVGPRLKAGEYLFEGTLTPAQVVEQLASGRVKLYRFTVPEGLRVEEILPLLAGSELKLDLEELRRLASDRNFPREAGVPVASLEGFLYPDTYAFTRGATAKEVLTKMVERALEEYRKADAQRKDGVKLSLLETFTLASIVEKETGQPQERPRISCVFHNRLRQGIKLETDPTVLYAMKLLRGVYSRNITRKDLRTPHPYNTYTTPGLPPGPIASPGAAALQAALHPLDCEDLFFVSRNDGTHIFCPTLECHEAAVRKWQVEFFREKRRRQRMNGTP</sequence>
<dbReference type="Gene3D" id="3.30.1490.480">
    <property type="entry name" value="Endolytic murein transglycosylase"/>
    <property type="match status" value="1"/>
</dbReference>
<dbReference type="PANTHER" id="PTHR30518">
    <property type="entry name" value="ENDOLYTIC MUREIN TRANSGLYCOSYLASE"/>
    <property type="match status" value="1"/>
</dbReference>
<comment type="similarity">
    <text evidence="7">Belongs to the transglycosylase MltG family.</text>
</comment>
<evidence type="ECO:0000256" key="6">
    <source>
        <dbReference type="ARBA" id="ARBA00023316"/>
    </source>
</evidence>
<gene>
    <name evidence="7" type="primary">mltG</name>
    <name evidence="8" type="ORF">AA314_08340</name>
    <name evidence="9" type="ORF">ATI61_105309</name>
</gene>
<feature type="site" description="Important for catalytic activity" evidence="7">
    <location>
        <position position="224"/>
    </location>
</feature>
<dbReference type="AlphaFoldDB" id="A0AAC8QG34"/>
<dbReference type="Gene3D" id="3.30.160.60">
    <property type="entry name" value="Classic Zinc Finger"/>
    <property type="match status" value="1"/>
</dbReference>
<keyword evidence="4 7" id="KW-0472">Membrane</keyword>
<reference evidence="9 11" key="2">
    <citation type="submission" date="2018-08" db="EMBL/GenBank/DDBJ databases">
        <title>Genomic Encyclopedia of Archaeal and Bacterial Type Strains, Phase II (KMG-II): from individual species to whole genera.</title>
        <authorList>
            <person name="Goeker M."/>
        </authorList>
    </citation>
    <scope>NUCLEOTIDE SEQUENCE [LARGE SCALE GENOMIC DNA]</scope>
    <source>
        <strain evidence="9 11">DSM 2261</strain>
    </source>
</reference>
<dbReference type="EC" id="4.2.2.29" evidence="7"/>
<protein>
    <recommendedName>
        <fullName evidence="7">Endolytic murein transglycosylase</fullName>
        <ecNumber evidence="7">4.2.2.29</ecNumber>
    </recommendedName>
    <alternativeName>
        <fullName evidence="7">Peptidoglycan lytic transglycosylase</fullName>
    </alternativeName>
    <alternativeName>
        <fullName evidence="7">Peptidoglycan polymerization terminase</fullName>
    </alternativeName>
</protein>
<evidence type="ECO:0000256" key="2">
    <source>
        <dbReference type="ARBA" id="ARBA00022692"/>
    </source>
</evidence>
<evidence type="ECO:0000313" key="8">
    <source>
        <dbReference type="EMBL" id="AKJ06714.1"/>
    </source>
</evidence>
<dbReference type="InterPro" id="IPR003770">
    <property type="entry name" value="MLTG-like"/>
</dbReference>
<keyword evidence="1 7" id="KW-1003">Cell membrane</keyword>
<dbReference type="Proteomes" id="UP000035579">
    <property type="component" value="Chromosome"/>
</dbReference>
<comment type="function">
    <text evidence="7">Functions as a peptidoglycan terminase that cleaves nascent peptidoglycan strands endolytically to terminate their elongation.</text>
</comment>
<proteinExistence type="inferred from homology"/>
<keyword evidence="3 7" id="KW-1133">Transmembrane helix</keyword>
<dbReference type="KEGG" id="age:AA314_08340"/>
<dbReference type="GO" id="GO:0005886">
    <property type="term" value="C:plasma membrane"/>
    <property type="evidence" value="ECO:0007669"/>
    <property type="project" value="UniProtKB-UniRule"/>
</dbReference>
<dbReference type="PANTHER" id="PTHR30518:SF2">
    <property type="entry name" value="ENDOLYTIC MUREIN TRANSGLYCOSYLASE"/>
    <property type="match status" value="1"/>
</dbReference>
<dbReference type="RefSeq" id="WP_047859933.1">
    <property type="nucleotide sequence ID" value="NZ_CP011509.1"/>
</dbReference>
<evidence type="ECO:0000313" key="11">
    <source>
        <dbReference type="Proteomes" id="UP000256345"/>
    </source>
</evidence>
<keyword evidence="11" id="KW-1185">Reference proteome</keyword>
<evidence type="ECO:0000313" key="10">
    <source>
        <dbReference type="Proteomes" id="UP000035579"/>
    </source>
</evidence>
<name>A0AAC8QG34_9BACT</name>
<organism evidence="8 10">
    <name type="scientific">Archangium gephyra</name>
    <dbReference type="NCBI Taxonomy" id="48"/>
    <lineage>
        <taxon>Bacteria</taxon>
        <taxon>Pseudomonadati</taxon>
        <taxon>Myxococcota</taxon>
        <taxon>Myxococcia</taxon>
        <taxon>Myxococcales</taxon>
        <taxon>Cystobacterineae</taxon>
        <taxon>Archangiaceae</taxon>
        <taxon>Archangium</taxon>
    </lineage>
</organism>
<dbReference type="NCBIfam" id="TIGR00247">
    <property type="entry name" value="endolytic transglycosylase MltG"/>
    <property type="match status" value="1"/>
</dbReference>
<comment type="catalytic activity">
    <reaction evidence="7">
        <text>a peptidoglycan chain = a peptidoglycan chain with N-acetyl-1,6-anhydromuramyl-[peptide] at the reducing end + a peptidoglycan chain with N-acetylglucosamine at the non-reducing end.</text>
        <dbReference type="EC" id="4.2.2.29"/>
    </reaction>
</comment>
<evidence type="ECO:0000256" key="1">
    <source>
        <dbReference type="ARBA" id="ARBA00022475"/>
    </source>
</evidence>
<evidence type="ECO:0000256" key="7">
    <source>
        <dbReference type="HAMAP-Rule" id="MF_02065"/>
    </source>
</evidence>
<dbReference type="EMBL" id="QUMU01000005">
    <property type="protein sequence ID" value="REG31982.1"/>
    <property type="molecule type" value="Genomic_DNA"/>
</dbReference>
<reference evidence="8 10" key="1">
    <citation type="submission" date="2015-05" db="EMBL/GenBank/DDBJ databases">
        <title>Genome assembly of Archangium gephyra DSM 2261.</title>
        <authorList>
            <person name="Sharma G."/>
            <person name="Subramanian S."/>
        </authorList>
    </citation>
    <scope>NUCLEOTIDE SEQUENCE [LARGE SCALE GENOMIC DNA]</scope>
    <source>
        <strain evidence="8 10">DSM 2261</strain>
    </source>
</reference>
<dbReference type="GO" id="GO:0008932">
    <property type="term" value="F:lytic endotransglycosylase activity"/>
    <property type="evidence" value="ECO:0007669"/>
    <property type="project" value="UniProtKB-UniRule"/>
</dbReference>
<dbReference type="Proteomes" id="UP000256345">
    <property type="component" value="Unassembled WGS sequence"/>
</dbReference>
<keyword evidence="6 7" id="KW-0961">Cell wall biogenesis/degradation</keyword>
<dbReference type="Pfam" id="PF02618">
    <property type="entry name" value="YceG"/>
    <property type="match status" value="1"/>
</dbReference>
<keyword evidence="5 7" id="KW-0456">Lyase</keyword>
<evidence type="ECO:0000256" key="3">
    <source>
        <dbReference type="ARBA" id="ARBA00022989"/>
    </source>
</evidence>
<evidence type="ECO:0000256" key="4">
    <source>
        <dbReference type="ARBA" id="ARBA00023136"/>
    </source>
</evidence>
<dbReference type="HAMAP" id="MF_02065">
    <property type="entry name" value="MltG"/>
    <property type="match status" value="1"/>
</dbReference>
<keyword evidence="2 7" id="KW-0812">Transmembrane</keyword>
<evidence type="ECO:0000313" key="9">
    <source>
        <dbReference type="EMBL" id="REG31982.1"/>
    </source>
</evidence>
<dbReference type="EMBL" id="CP011509">
    <property type="protein sequence ID" value="AKJ06714.1"/>
    <property type="molecule type" value="Genomic_DNA"/>
</dbReference>
<accession>A0AAC8QG34</accession>
<dbReference type="GO" id="GO:0071555">
    <property type="term" value="P:cell wall organization"/>
    <property type="evidence" value="ECO:0007669"/>
    <property type="project" value="UniProtKB-KW"/>
</dbReference>
<evidence type="ECO:0000256" key="5">
    <source>
        <dbReference type="ARBA" id="ARBA00023239"/>
    </source>
</evidence>
<dbReference type="GO" id="GO:0009252">
    <property type="term" value="P:peptidoglycan biosynthetic process"/>
    <property type="evidence" value="ECO:0007669"/>
    <property type="project" value="UniProtKB-UniRule"/>
</dbReference>
<dbReference type="CDD" id="cd08010">
    <property type="entry name" value="MltG_like"/>
    <property type="match status" value="1"/>
</dbReference>